<dbReference type="InterPro" id="IPR036259">
    <property type="entry name" value="MFS_trans_sf"/>
</dbReference>
<evidence type="ECO:0000256" key="5">
    <source>
        <dbReference type="ARBA" id="ARBA00023136"/>
    </source>
</evidence>
<keyword evidence="3 6" id="KW-0812">Transmembrane</keyword>
<dbReference type="SUPFAM" id="SSF103473">
    <property type="entry name" value="MFS general substrate transporter"/>
    <property type="match status" value="1"/>
</dbReference>
<evidence type="ECO:0000256" key="1">
    <source>
        <dbReference type="ARBA" id="ARBA00004141"/>
    </source>
</evidence>
<evidence type="ECO:0000256" key="4">
    <source>
        <dbReference type="ARBA" id="ARBA00022989"/>
    </source>
</evidence>
<keyword evidence="9" id="KW-1185">Reference proteome</keyword>
<feature type="transmembrane region" description="Helical" evidence="6">
    <location>
        <begin position="63"/>
        <end position="87"/>
    </location>
</feature>
<dbReference type="AlphaFoldDB" id="A0AAN7YDC9"/>
<feature type="transmembrane region" description="Helical" evidence="6">
    <location>
        <begin position="168"/>
        <end position="185"/>
    </location>
</feature>
<feature type="domain" description="Major facilitator superfamily (MFS) profile" evidence="7">
    <location>
        <begin position="1"/>
        <end position="357"/>
    </location>
</feature>
<dbReference type="EMBL" id="JAVRRJ010000009">
    <property type="protein sequence ID" value="KAK5081719.1"/>
    <property type="molecule type" value="Genomic_DNA"/>
</dbReference>
<feature type="transmembrane region" description="Helical" evidence="6">
    <location>
        <begin position="21"/>
        <end position="43"/>
    </location>
</feature>
<dbReference type="PROSITE" id="PS50850">
    <property type="entry name" value="MFS"/>
    <property type="match status" value="1"/>
</dbReference>
<protein>
    <recommendedName>
        <fullName evidence="7">Major facilitator superfamily (MFS) profile domain-containing protein</fullName>
    </recommendedName>
</protein>
<dbReference type="Proteomes" id="UP001309876">
    <property type="component" value="Unassembled WGS sequence"/>
</dbReference>
<comment type="caution">
    <text evidence="8">The sequence shown here is derived from an EMBL/GenBank/DDBJ whole genome shotgun (WGS) entry which is preliminary data.</text>
</comment>
<gene>
    <name evidence="8" type="ORF">LTR05_007853</name>
</gene>
<keyword evidence="2" id="KW-0813">Transport</keyword>
<feature type="transmembrane region" description="Helical" evidence="6">
    <location>
        <begin position="333"/>
        <end position="350"/>
    </location>
</feature>
<evidence type="ECO:0000313" key="9">
    <source>
        <dbReference type="Proteomes" id="UP001309876"/>
    </source>
</evidence>
<accession>A0AAN7YDC9</accession>
<dbReference type="InterPro" id="IPR011701">
    <property type="entry name" value="MFS"/>
</dbReference>
<sequence>MGVVQTIVGEIVKNPAHEPKAFAIMPFVWSVGTILGPAIGGTFADPVRGYPSVFPKGSLFEEYPWALPNIICSVIMLCSLGLVIFCLEETHPDHCKGADPNVHHHVTETTPMIIGGNNAADQSANLHDDHDTYGTFNEVEVTRRDSWRVTPDGTSRTSSLSERQVDKWFTWRVSSIVIALGIYTSRSSLLHMEGGLGLSTKMVGLIMTVGGAIALFIQAVIFPFVADRLGVFRTFMMVTLLHPIAFFIVPYLVFLPSDSLMVGIYVCLTIRHFCSILNYPSVLILLKQACPSPRYLGKINGLAASVGAACRMVAPPVAGLLYTKGRQIEFTGLAWFGAGAVAILGAFQVFSVPRGRADGAVVHSWTRRLSNAAVEDGNVPREVVNITIYDEGPDSERQ</sequence>
<dbReference type="GO" id="GO:0016020">
    <property type="term" value="C:membrane"/>
    <property type="evidence" value="ECO:0007669"/>
    <property type="project" value="UniProtKB-SubCell"/>
</dbReference>
<dbReference type="GO" id="GO:0022857">
    <property type="term" value="F:transmembrane transporter activity"/>
    <property type="evidence" value="ECO:0007669"/>
    <property type="project" value="InterPro"/>
</dbReference>
<evidence type="ECO:0000256" key="6">
    <source>
        <dbReference type="SAM" id="Phobius"/>
    </source>
</evidence>
<feature type="transmembrane region" description="Helical" evidence="6">
    <location>
        <begin position="235"/>
        <end position="254"/>
    </location>
</feature>
<evidence type="ECO:0000256" key="3">
    <source>
        <dbReference type="ARBA" id="ARBA00022692"/>
    </source>
</evidence>
<name>A0AAN7YDC9_9EURO</name>
<organism evidence="8 9">
    <name type="scientific">Lithohypha guttulata</name>
    <dbReference type="NCBI Taxonomy" id="1690604"/>
    <lineage>
        <taxon>Eukaryota</taxon>
        <taxon>Fungi</taxon>
        <taxon>Dikarya</taxon>
        <taxon>Ascomycota</taxon>
        <taxon>Pezizomycotina</taxon>
        <taxon>Eurotiomycetes</taxon>
        <taxon>Chaetothyriomycetidae</taxon>
        <taxon>Chaetothyriales</taxon>
        <taxon>Trichomeriaceae</taxon>
        <taxon>Lithohypha</taxon>
    </lineage>
</organism>
<dbReference type="PANTHER" id="PTHR23504">
    <property type="entry name" value="MAJOR FACILITATOR SUPERFAMILY DOMAIN-CONTAINING PROTEIN 10"/>
    <property type="match status" value="1"/>
</dbReference>
<proteinExistence type="predicted"/>
<keyword evidence="5 6" id="KW-0472">Membrane</keyword>
<comment type="subcellular location">
    <subcellularLocation>
        <location evidence="1">Membrane</location>
        <topology evidence="1">Multi-pass membrane protein</topology>
    </subcellularLocation>
</comment>
<reference evidence="8 9" key="1">
    <citation type="submission" date="2023-08" db="EMBL/GenBank/DDBJ databases">
        <title>Black Yeasts Isolated from many extreme environments.</title>
        <authorList>
            <person name="Coleine C."/>
            <person name="Stajich J.E."/>
            <person name="Selbmann L."/>
        </authorList>
    </citation>
    <scope>NUCLEOTIDE SEQUENCE [LARGE SCALE GENOMIC DNA]</scope>
    <source>
        <strain evidence="8 9">CCFEE 5910</strain>
    </source>
</reference>
<feature type="transmembrane region" description="Helical" evidence="6">
    <location>
        <begin position="299"/>
        <end position="321"/>
    </location>
</feature>
<keyword evidence="4 6" id="KW-1133">Transmembrane helix</keyword>
<evidence type="ECO:0000256" key="2">
    <source>
        <dbReference type="ARBA" id="ARBA00022448"/>
    </source>
</evidence>
<feature type="transmembrane region" description="Helical" evidence="6">
    <location>
        <begin position="205"/>
        <end position="226"/>
    </location>
</feature>
<dbReference type="Gene3D" id="1.20.1250.20">
    <property type="entry name" value="MFS general substrate transporter like domains"/>
    <property type="match status" value="1"/>
</dbReference>
<dbReference type="InterPro" id="IPR020846">
    <property type="entry name" value="MFS_dom"/>
</dbReference>
<evidence type="ECO:0000313" key="8">
    <source>
        <dbReference type="EMBL" id="KAK5081719.1"/>
    </source>
</evidence>
<dbReference type="PANTHER" id="PTHR23504:SF2">
    <property type="entry name" value="TRANSPORTER, PUTATIVE (AFU_ORTHOLOGUE AFUA_8G04150)-RELATED"/>
    <property type="match status" value="1"/>
</dbReference>
<feature type="transmembrane region" description="Helical" evidence="6">
    <location>
        <begin position="260"/>
        <end position="279"/>
    </location>
</feature>
<evidence type="ECO:0000259" key="7">
    <source>
        <dbReference type="PROSITE" id="PS50850"/>
    </source>
</evidence>
<dbReference type="Pfam" id="PF07690">
    <property type="entry name" value="MFS_1"/>
    <property type="match status" value="1"/>
</dbReference>